<evidence type="ECO:0000313" key="1">
    <source>
        <dbReference type="EMBL" id="EKC45571.1"/>
    </source>
</evidence>
<dbReference type="Gene3D" id="2.60.40.1850">
    <property type="match status" value="1"/>
</dbReference>
<protein>
    <recommendedName>
        <fullName evidence="2">Lipoprotein</fullName>
    </recommendedName>
</protein>
<feature type="non-terminal residue" evidence="1">
    <location>
        <position position="115"/>
    </location>
</feature>
<dbReference type="PROSITE" id="PS51257">
    <property type="entry name" value="PROKAR_LIPOPROTEIN"/>
    <property type="match status" value="1"/>
</dbReference>
<dbReference type="EMBL" id="AJWY01013871">
    <property type="protein sequence ID" value="EKC45571.1"/>
    <property type="molecule type" value="Genomic_DNA"/>
</dbReference>
<accession>K1SDW2</accession>
<sequence length="115" mass="12428">MKKNVTELIVCLLSVICFLTACQAPQNEKLADGTYQADVTLTGGSGRATVDSPAAITVKDGKIYATIVWSSPYYDYMMVEDETCYNEAEAGENSTFTIPIEKLPCEISVIADTTA</sequence>
<name>K1SDW2_9ZZZZ</name>
<gene>
    <name evidence="1" type="ORF">LEA_20190</name>
</gene>
<organism evidence="1">
    <name type="scientific">human gut metagenome</name>
    <dbReference type="NCBI Taxonomy" id="408170"/>
    <lineage>
        <taxon>unclassified sequences</taxon>
        <taxon>metagenomes</taxon>
        <taxon>organismal metagenomes</taxon>
    </lineage>
</organism>
<proteinExistence type="predicted"/>
<dbReference type="AlphaFoldDB" id="K1SDW2"/>
<reference evidence="1" key="1">
    <citation type="journal article" date="2013" name="Environ. Microbiol.">
        <title>Microbiota from the distal guts of lean and obese adolescents exhibit partial functional redundancy besides clear differences in community structure.</title>
        <authorList>
            <person name="Ferrer M."/>
            <person name="Ruiz A."/>
            <person name="Lanza F."/>
            <person name="Haange S.B."/>
            <person name="Oberbach A."/>
            <person name="Till H."/>
            <person name="Bargiela R."/>
            <person name="Campoy C."/>
            <person name="Segura M.T."/>
            <person name="Richter M."/>
            <person name="von Bergen M."/>
            <person name="Seifert J."/>
            <person name="Suarez A."/>
        </authorList>
    </citation>
    <scope>NUCLEOTIDE SEQUENCE</scope>
</reference>
<evidence type="ECO:0008006" key="2">
    <source>
        <dbReference type="Google" id="ProtNLM"/>
    </source>
</evidence>
<comment type="caution">
    <text evidence="1">The sequence shown here is derived from an EMBL/GenBank/DDBJ whole genome shotgun (WGS) entry which is preliminary data.</text>
</comment>
<dbReference type="InterPro" id="IPR037250">
    <property type="entry name" value="NEAT_dom_sf"/>
</dbReference>